<evidence type="ECO:0000313" key="1">
    <source>
        <dbReference type="EMBL" id="CEK64792.1"/>
    </source>
</evidence>
<dbReference type="AlphaFoldDB" id="A0A0B6Z8U0"/>
<accession>A0A0B6Z8U0</accession>
<name>A0A0B6Z8U0_9EUPU</name>
<protein>
    <submittedName>
        <fullName evidence="1">Uncharacterized protein</fullName>
    </submittedName>
</protein>
<reference evidence="1" key="1">
    <citation type="submission" date="2014-12" db="EMBL/GenBank/DDBJ databases">
        <title>Insight into the proteome of Arion vulgaris.</title>
        <authorList>
            <person name="Aradska J."/>
            <person name="Bulat T."/>
            <person name="Smidak R."/>
            <person name="Sarate P."/>
            <person name="Gangsoo J."/>
            <person name="Sialana F."/>
            <person name="Bilban M."/>
            <person name="Lubec G."/>
        </authorList>
    </citation>
    <scope>NUCLEOTIDE SEQUENCE</scope>
    <source>
        <tissue evidence="1">Skin</tissue>
    </source>
</reference>
<organism evidence="1">
    <name type="scientific">Arion vulgaris</name>
    <dbReference type="NCBI Taxonomy" id="1028688"/>
    <lineage>
        <taxon>Eukaryota</taxon>
        <taxon>Metazoa</taxon>
        <taxon>Spiralia</taxon>
        <taxon>Lophotrochozoa</taxon>
        <taxon>Mollusca</taxon>
        <taxon>Gastropoda</taxon>
        <taxon>Heterobranchia</taxon>
        <taxon>Euthyneura</taxon>
        <taxon>Panpulmonata</taxon>
        <taxon>Eupulmonata</taxon>
        <taxon>Stylommatophora</taxon>
        <taxon>Helicina</taxon>
        <taxon>Arionoidea</taxon>
        <taxon>Arionidae</taxon>
        <taxon>Arion</taxon>
    </lineage>
</organism>
<proteinExistence type="predicted"/>
<sequence length="62" mass="6609">MVPIVQKFVTVSMGQPAHTQQASANVCQVSLEIGVKNFAPQVDGAPTAEKNVLVVKMVFVIL</sequence>
<gene>
    <name evidence="1" type="primary">ORF52950</name>
</gene>
<dbReference type="EMBL" id="HACG01017927">
    <property type="protein sequence ID" value="CEK64792.1"/>
    <property type="molecule type" value="Transcribed_RNA"/>
</dbReference>